<feature type="region of interest" description="Disordered" evidence="1">
    <location>
        <begin position="798"/>
        <end position="836"/>
    </location>
</feature>
<feature type="non-terminal residue" evidence="2">
    <location>
        <position position="1"/>
    </location>
</feature>
<sequence length="836" mass="94345">LLEQAGSTLSFWDARGTQRHYEYDTQRRSVSVTEQRVSHPAKIVERLIYGDADEALAQHNQCGRLIRHDHPAGSRKCPSYGVAGSILTVQERFLEDLDTPDWPVDLPGRDALLEEQTFTTCSEFNPAGQLLKQIDARDNVQRFGYDLAGRSRDVWLQMAGETKPPRKLVSDIRYNAQDQVEFETAGNGVIARADYDARDGRLTRLTAAIHPHKPLLDLRYCVDPVGNIVELEDKSQPVTYFNNQRIAPVCSYRYDSLYQLIEAKGWEVSQPSHGPALPELIATPLDPAQRRNYLQKFVYDSGGNLVSRQHSATAGFAMFTSGNSNRSLGQRNDGSLPGEPEINAGFDKCGNQIELNRGQNMVWDTHNQLHEVALVSRENQQDDFECYRYDRPGHRVRKVSVASVAGRALRSQVRYLPGLELRQHNNGEEHHVINVIAGRNSVRILHWPDGAHPDQLRYGHSDHLGSSTMELDDEGAILTLEHYYAFGGTACWAGKSESVARYKTHRYSGKERDATGLYYYGYRYYAPWLQRWVSADPAGSADDLNQYQMVGNCPLNFYDWQGLIKIPVDIFISDIVNPIAKDIGTGWFEELIWDEKKAAFASTGLVYGQGMKVYEGELSEWTPSSFGQAIAMFRDQDKKLRLYANMHFQHMGIQPGMGLPEFAGLMKSEDAQGNRFLINNHSGHYKPEPSIAVEAMIREIAPQQQSVRYVPVPESTSFDSAIRMESISSPEHYGQLVKQYKSDFKGLIEHLKEQGVWEAAKERWESSEGINVIFKMDASGMTAQQIYAKESEARYARAVAPPPKRTLAARQPASPPKGQGNKPSFFRSLFSRHSRT</sequence>
<accession>A0ABS5N5M6</accession>
<organism evidence="2 3">
    <name type="scientific">Pseudomonas rustica</name>
    <dbReference type="NCBI Taxonomy" id="2827099"/>
    <lineage>
        <taxon>Bacteria</taxon>
        <taxon>Pseudomonadati</taxon>
        <taxon>Pseudomonadota</taxon>
        <taxon>Gammaproteobacteria</taxon>
        <taxon>Pseudomonadales</taxon>
        <taxon>Pseudomonadaceae</taxon>
        <taxon>Pseudomonas</taxon>
    </lineage>
</organism>
<dbReference type="Gene3D" id="2.180.10.10">
    <property type="entry name" value="RHS repeat-associated core"/>
    <property type="match status" value="1"/>
</dbReference>
<dbReference type="PANTHER" id="PTHR32305">
    <property type="match status" value="1"/>
</dbReference>
<evidence type="ECO:0000313" key="2">
    <source>
        <dbReference type="EMBL" id="MBS4081880.1"/>
    </source>
</evidence>
<reference evidence="2 3" key="1">
    <citation type="submission" date="2021-04" db="EMBL/GenBank/DDBJ databases">
        <title>Pseudomonas rustica sp. nov. isolated from raw milk.</title>
        <authorList>
            <person name="Fiedler G."/>
            <person name="Gieschler S."/>
            <person name="Kabisch J."/>
            <person name="Grimmler C."/>
            <person name="Brinks E."/>
            <person name="Wagner N."/>
            <person name="Hetzer B."/>
            <person name="Franz C.M.A.P."/>
            <person name="Boehnlein C."/>
        </authorList>
    </citation>
    <scope>NUCLEOTIDE SEQUENCE [LARGE SCALE GENOMIC DNA]</scope>
    <source>
        <strain evidence="2 3">MBT-4</strain>
    </source>
</reference>
<proteinExistence type="predicted"/>
<dbReference type="InterPro" id="IPR022385">
    <property type="entry name" value="Rhs_assc_core"/>
</dbReference>
<dbReference type="Proteomes" id="UP000676035">
    <property type="component" value="Unassembled WGS sequence"/>
</dbReference>
<evidence type="ECO:0000313" key="3">
    <source>
        <dbReference type="Proteomes" id="UP000676035"/>
    </source>
</evidence>
<dbReference type="NCBIfam" id="TIGR03696">
    <property type="entry name" value="Rhs_assc_core"/>
    <property type="match status" value="1"/>
</dbReference>
<evidence type="ECO:0000256" key="1">
    <source>
        <dbReference type="SAM" id="MobiDB-lite"/>
    </source>
</evidence>
<keyword evidence="3" id="KW-1185">Reference proteome</keyword>
<comment type="caution">
    <text evidence="2">The sequence shown here is derived from an EMBL/GenBank/DDBJ whole genome shotgun (WGS) entry which is preliminary data.</text>
</comment>
<dbReference type="PANTHER" id="PTHR32305:SF15">
    <property type="entry name" value="PROTEIN RHSA-RELATED"/>
    <property type="match status" value="1"/>
</dbReference>
<dbReference type="InterPro" id="IPR050708">
    <property type="entry name" value="T6SS_VgrG/RHS"/>
</dbReference>
<dbReference type="EMBL" id="JAGYHF010000031">
    <property type="protein sequence ID" value="MBS4081880.1"/>
    <property type="molecule type" value="Genomic_DNA"/>
</dbReference>
<protein>
    <submittedName>
        <fullName evidence="2">RHS repeat protein</fullName>
    </submittedName>
</protein>
<name>A0ABS5N5M6_9PSED</name>
<gene>
    <name evidence="2" type="ORF">KFS80_26665</name>
</gene>
<dbReference type="RefSeq" id="WP_212546463.1">
    <property type="nucleotide sequence ID" value="NZ_JAGYHF010000031.1"/>
</dbReference>